<dbReference type="Proteomes" id="UP000026960">
    <property type="component" value="Chromosome 5"/>
</dbReference>
<sequence>MAQLMVLGENTLEILADSRRTPELHFGARLAAGRRVVVGGAAVGDLVVPPLGHLHVVVAGLLAAAAAAGALVVAVDGVEHQLHGAKKAPAPVRNLSKQKRSNTNQINQLFELHAGAGSRWGTTRTVTKGSRPSKP</sequence>
<protein>
    <submittedName>
        <fullName evidence="2">Uncharacterized protein</fullName>
    </submittedName>
</protein>
<reference evidence="2" key="2">
    <citation type="submission" date="2015-03" db="UniProtKB">
        <authorList>
            <consortium name="EnsemblPlants"/>
        </authorList>
    </citation>
    <scope>IDENTIFICATION</scope>
</reference>
<dbReference type="PaxDb" id="65489-OBART05G17190.1"/>
<evidence type="ECO:0000313" key="3">
    <source>
        <dbReference type="Proteomes" id="UP000026960"/>
    </source>
</evidence>
<dbReference type="AlphaFoldDB" id="A0A0D3G7V4"/>
<keyword evidence="1" id="KW-0812">Transmembrane</keyword>
<dbReference type="EnsemblPlants" id="OBART05G17190.1">
    <property type="protein sequence ID" value="OBART05G17190.1"/>
    <property type="gene ID" value="OBART05G17190"/>
</dbReference>
<name>A0A0D3G7V4_9ORYZ</name>
<feature type="transmembrane region" description="Helical" evidence="1">
    <location>
        <begin position="54"/>
        <end position="78"/>
    </location>
</feature>
<organism evidence="2">
    <name type="scientific">Oryza barthii</name>
    <dbReference type="NCBI Taxonomy" id="65489"/>
    <lineage>
        <taxon>Eukaryota</taxon>
        <taxon>Viridiplantae</taxon>
        <taxon>Streptophyta</taxon>
        <taxon>Embryophyta</taxon>
        <taxon>Tracheophyta</taxon>
        <taxon>Spermatophyta</taxon>
        <taxon>Magnoliopsida</taxon>
        <taxon>Liliopsida</taxon>
        <taxon>Poales</taxon>
        <taxon>Poaceae</taxon>
        <taxon>BOP clade</taxon>
        <taxon>Oryzoideae</taxon>
        <taxon>Oryzeae</taxon>
        <taxon>Oryzinae</taxon>
        <taxon>Oryza</taxon>
    </lineage>
</organism>
<accession>A0A0D3G7V4</accession>
<keyword evidence="1" id="KW-0472">Membrane</keyword>
<reference evidence="2" key="1">
    <citation type="journal article" date="2009" name="Rice">
        <title>De Novo Next Generation Sequencing of Plant Genomes.</title>
        <authorList>
            <person name="Rounsley S."/>
            <person name="Marri P.R."/>
            <person name="Yu Y."/>
            <person name="He R."/>
            <person name="Sisneros N."/>
            <person name="Goicoechea J.L."/>
            <person name="Lee S.J."/>
            <person name="Angelova A."/>
            <person name="Kudrna D."/>
            <person name="Luo M."/>
            <person name="Affourtit J."/>
            <person name="Desany B."/>
            <person name="Knight J."/>
            <person name="Niazi F."/>
            <person name="Egholm M."/>
            <person name="Wing R.A."/>
        </authorList>
    </citation>
    <scope>NUCLEOTIDE SEQUENCE [LARGE SCALE GENOMIC DNA]</scope>
    <source>
        <strain evidence="2">cv. IRGC 105608</strain>
    </source>
</reference>
<keyword evidence="3" id="KW-1185">Reference proteome</keyword>
<dbReference type="HOGENOM" id="CLU_1888916_0_0_1"/>
<evidence type="ECO:0000256" key="1">
    <source>
        <dbReference type="SAM" id="Phobius"/>
    </source>
</evidence>
<evidence type="ECO:0000313" key="2">
    <source>
        <dbReference type="EnsemblPlants" id="OBART05G17190.1"/>
    </source>
</evidence>
<keyword evidence="1" id="KW-1133">Transmembrane helix</keyword>
<proteinExistence type="predicted"/>
<dbReference type="Gramene" id="OBART05G17190.1">
    <property type="protein sequence ID" value="OBART05G17190.1"/>
    <property type="gene ID" value="OBART05G17190"/>
</dbReference>